<feature type="transmembrane region" description="Helical" evidence="13">
    <location>
        <begin position="95"/>
        <end position="117"/>
    </location>
</feature>
<protein>
    <submittedName>
        <fullName evidence="15">Peptidase, M50 family</fullName>
    </submittedName>
</protein>
<evidence type="ECO:0000256" key="3">
    <source>
        <dbReference type="ARBA" id="ARBA00007931"/>
    </source>
</evidence>
<gene>
    <name evidence="15" type="ORF">UU49_C0007G0011</name>
</gene>
<dbReference type="InterPro" id="IPR008915">
    <property type="entry name" value="Peptidase_M50"/>
</dbReference>
<keyword evidence="4" id="KW-1003">Cell membrane</keyword>
<reference evidence="15 16" key="1">
    <citation type="journal article" date="2015" name="Nature">
        <title>rRNA introns, odd ribosomes, and small enigmatic genomes across a large radiation of phyla.</title>
        <authorList>
            <person name="Brown C.T."/>
            <person name="Hug L.A."/>
            <person name="Thomas B.C."/>
            <person name="Sharon I."/>
            <person name="Castelle C.J."/>
            <person name="Singh A."/>
            <person name="Wilkins M.J."/>
            <person name="Williams K.H."/>
            <person name="Banfield J.F."/>
        </authorList>
    </citation>
    <scope>NUCLEOTIDE SEQUENCE [LARGE SCALE GENOMIC DNA]</scope>
</reference>
<dbReference type="InterPro" id="IPR052348">
    <property type="entry name" value="Metallopeptidase_M50B"/>
</dbReference>
<dbReference type="GO" id="GO:0008237">
    <property type="term" value="F:metallopeptidase activity"/>
    <property type="evidence" value="ECO:0007669"/>
    <property type="project" value="UniProtKB-KW"/>
</dbReference>
<evidence type="ECO:0000256" key="6">
    <source>
        <dbReference type="ARBA" id="ARBA00022692"/>
    </source>
</evidence>
<evidence type="ECO:0000256" key="2">
    <source>
        <dbReference type="ARBA" id="ARBA00004651"/>
    </source>
</evidence>
<evidence type="ECO:0000256" key="5">
    <source>
        <dbReference type="ARBA" id="ARBA00022670"/>
    </source>
</evidence>
<organism evidence="15 16">
    <name type="scientific">Candidatus Magasanikbacteria bacterium GW2011_GWC2_41_17</name>
    <dbReference type="NCBI Taxonomy" id="1619048"/>
    <lineage>
        <taxon>Bacteria</taxon>
        <taxon>Candidatus Magasanikiibacteriota</taxon>
    </lineage>
</organism>
<evidence type="ECO:0000256" key="7">
    <source>
        <dbReference type="ARBA" id="ARBA00022723"/>
    </source>
</evidence>
<evidence type="ECO:0000259" key="14">
    <source>
        <dbReference type="Pfam" id="PF02163"/>
    </source>
</evidence>
<keyword evidence="7" id="KW-0479">Metal-binding</keyword>
<dbReference type="Proteomes" id="UP000034108">
    <property type="component" value="Unassembled WGS sequence"/>
</dbReference>
<comment type="similarity">
    <text evidence="3">Belongs to the peptidase M50B family.</text>
</comment>
<dbReference type="GO" id="GO:0005886">
    <property type="term" value="C:plasma membrane"/>
    <property type="evidence" value="ECO:0007669"/>
    <property type="project" value="UniProtKB-SubCell"/>
</dbReference>
<feature type="transmembrane region" description="Helical" evidence="13">
    <location>
        <begin position="177"/>
        <end position="201"/>
    </location>
</feature>
<feature type="domain" description="Peptidase M50" evidence="14">
    <location>
        <begin position="127"/>
        <end position="184"/>
    </location>
</feature>
<feature type="transmembrane region" description="Helical" evidence="13">
    <location>
        <begin position="6"/>
        <end position="32"/>
    </location>
</feature>
<dbReference type="EMBL" id="LCAV01000007">
    <property type="protein sequence ID" value="KKR99375.1"/>
    <property type="molecule type" value="Genomic_DNA"/>
</dbReference>
<evidence type="ECO:0000313" key="15">
    <source>
        <dbReference type="EMBL" id="KKR99375.1"/>
    </source>
</evidence>
<feature type="domain" description="Peptidase M50" evidence="14">
    <location>
        <begin position="10"/>
        <end position="114"/>
    </location>
</feature>
<name>A0A0G0XR51_9BACT</name>
<keyword evidence="10 13" id="KW-1133">Transmembrane helix</keyword>
<evidence type="ECO:0000256" key="1">
    <source>
        <dbReference type="ARBA" id="ARBA00001947"/>
    </source>
</evidence>
<dbReference type="AlphaFoldDB" id="A0A0G0XR51"/>
<evidence type="ECO:0000256" key="10">
    <source>
        <dbReference type="ARBA" id="ARBA00022989"/>
    </source>
</evidence>
<keyword evidence="6 13" id="KW-0812">Transmembrane</keyword>
<evidence type="ECO:0000256" key="9">
    <source>
        <dbReference type="ARBA" id="ARBA00022833"/>
    </source>
</evidence>
<dbReference type="Pfam" id="PF02163">
    <property type="entry name" value="Peptidase_M50"/>
    <property type="match status" value="2"/>
</dbReference>
<evidence type="ECO:0000256" key="11">
    <source>
        <dbReference type="ARBA" id="ARBA00023049"/>
    </source>
</evidence>
<keyword evidence="11" id="KW-0482">Metalloprotease</keyword>
<evidence type="ECO:0000256" key="4">
    <source>
        <dbReference type="ARBA" id="ARBA00022475"/>
    </source>
</evidence>
<evidence type="ECO:0000256" key="13">
    <source>
        <dbReference type="SAM" id="Phobius"/>
    </source>
</evidence>
<feature type="transmembrane region" description="Helical" evidence="13">
    <location>
        <begin position="53"/>
        <end position="75"/>
    </location>
</feature>
<dbReference type="GO" id="GO:0046872">
    <property type="term" value="F:metal ion binding"/>
    <property type="evidence" value="ECO:0007669"/>
    <property type="project" value="UniProtKB-KW"/>
</dbReference>
<dbReference type="STRING" id="1619048.UU49_C0007G0011"/>
<evidence type="ECO:0000256" key="12">
    <source>
        <dbReference type="ARBA" id="ARBA00023136"/>
    </source>
</evidence>
<dbReference type="PANTHER" id="PTHR35864:SF1">
    <property type="entry name" value="ZINC METALLOPROTEASE YWHC-RELATED"/>
    <property type="match status" value="1"/>
</dbReference>
<keyword evidence="8" id="KW-0378">Hydrolase</keyword>
<accession>A0A0G0XR51</accession>
<dbReference type="GO" id="GO:0006508">
    <property type="term" value="P:proteolysis"/>
    <property type="evidence" value="ECO:0007669"/>
    <property type="project" value="UniProtKB-KW"/>
</dbReference>
<keyword evidence="12 13" id="KW-0472">Membrane</keyword>
<dbReference type="PANTHER" id="PTHR35864">
    <property type="entry name" value="ZINC METALLOPROTEASE MJ0611-RELATED"/>
    <property type="match status" value="1"/>
</dbReference>
<keyword evidence="5" id="KW-0645">Protease</keyword>
<feature type="transmembrane region" description="Helical" evidence="13">
    <location>
        <begin position="124"/>
        <end position="145"/>
    </location>
</feature>
<sequence>MDFFSLIFYFIIIIPSAIIHEYAHGWMAWMLGDPTAKYAGRLSLDPRVHIDKWGTILLPIFLYFISGGSFVFAYAKPVPYNPYNLKNQKWGPAMVGLAGPAANIATALIFSIFIRAVGIPSSSFIFSIISFFTLIVYANIVLAIFNLMPIPPLDGSKILYAVLPDSAYKVREFLERYSIFLLFFFIFFAFRLISPVIEAVFRMMVGS</sequence>
<dbReference type="CDD" id="cd06158">
    <property type="entry name" value="S2P-M50_like_1"/>
    <property type="match status" value="1"/>
</dbReference>
<comment type="cofactor">
    <cofactor evidence="1">
        <name>Zn(2+)</name>
        <dbReference type="ChEBI" id="CHEBI:29105"/>
    </cofactor>
</comment>
<dbReference type="PATRIC" id="fig|1619048.3.peg.316"/>
<evidence type="ECO:0000256" key="8">
    <source>
        <dbReference type="ARBA" id="ARBA00022801"/>
    </source>
</evidence>
<comment type="subcellular location">
    <subcellularLocation>
        <location evidence="2">Cell membrane</location>
        <topology evidence="2">Multi-pass membrane protein</topology>
    </subcellularLocation>
</comment>
<keyword evidence="9" id="KW-0862">Zinc</keyword>
<dbReference type="InterPro" id="IPR044537">
    <property type="entry name" value="Rip2-like"/>
</dbReference>
<comment type="caution">
    <text evidence="15">The sequence shown here is derived from an EMBL/GenBank/DDBJ whole genome shotgun (WGS) entry which is preliminary data.</text>
</comment>
<proteinExistence type="inferred from homology"/>
<evidence type="ECO:0000313" key="16">
    <source>
        <dbReference type="Proteomes" id="UP000034108"/>
    </source>
</evidence>